<organism evidence="3 4">
    <name type="scientific">Amnimonas aquatica</name>
    <dbReference type="NCBI Taxonomy" id="2094561"/>
    <lineage>
        <taxon>Bacteria</taxon>
        <taxon>Pseudomonadati</taxon>
        <taxon>Pseudomonadota</taxon>
        <taxon>Gammaproteobacteria</taxon>
        <taxon>Moraxellales</taxon>
        <taxon>Moraxellaceae</taxon>
        <taxon>Amnimonas</taxon>
    </lineage>
</organism>
<evidence type="ECO:0000256" key="2">
    <source>
        <dbReference type="SAM" id="Phobius"/>
    </source>
</evidence>
<dbReference type="NCBIfam" id="TIGR00847">
    <property type="entry name" value="ccoS"/>
    <property type="match status" value="1"/>
</dbReference>
<dbReference type="InterPro" id="IPR004714">
    <property type="entry name" value="Cyt_oxidase_maturation_cbb3"/>
</dbReference>
<name>A0A2P6AU06_9GAMM</name>
<dbReference type="OrthoDB" id="9802763at2"/>
<accession>A0A2P6AU06</accession>
<feature type="compositionally biased region" description="Basic and acidic residues" evidence="1">
    <location>
        <begin position="72"/>
        <end position="82"/>
    </location>
</feature>
<dbReference type="Pfam" id="PF03597">
    <property type="entry name" value="FixS"/>
    <property type="match status" value="1"/>
</dbReference>
<gene>
    <name evidence="3" type="primary">ccoS</name>
    <name evidence="3" type="ORF">C5O18_02830</name>
</gene>
<keyword evidence="2" id="KW-0472">Membrane</keyword>
<feature type="transmembrane region" description="Helical" evidence="2">
    <location>
        <begin position="6"/>
        <end position="26"/>
    </location>
</feature>
<evidence type="ECO:0000256" key="1">
    <source>
        <dbReference type="SAM" id="MobiDB-lite"/>
    </source>
</evidence>
<feature type="region of interest" description="Disordered" evidence="1">
    <location>
        <begin position="52"/>
        <end position="82"/>
    </location>
</feature>
<proteinExistence type="predicted"/>
<keyword evidence="2" id="KW-1133">Transmembrane helix</keyword>
<reference evidence="4" key="1">
    <citation type="submission" date="2018-02" db="EMBL/GenBank/DDBJ databases">
        <title>Genome sequencing of Solimonas sp. HR-BB.</title>
        <authorList>
            <person name="Lee Y."/>
            <person name="Jeon C.O."/>
        </authorList>
    </citation>
    <scope>NUCLEOTIDE SEQUENCE [LARGE SCALE GENOMIC DNA]</scope>
    <source>
        <strain evidence="4">HR-E</strain>
    </source>
</reference>
<keyword evidence="2" id="KW-0812">Transmembrane</keyword>
<comment type="caution">
    <text evidence="3">The sequence shown here is derived from an EMBL/GenBank/DDBJ whole genome shotgun (WGS) entry which is preliminary data.</text>
</comment>
<dbReference type="PANTHER" id="PTHR41532">
    <property type="entry name" value="FIXS PROTEIN"/>
    <property type="match status" value="1"/>
</dbReference>
<dbReference type="Proteomes" id="UP000243900">
    <property type="component" value="Unassembled WGS sequence"/>
</dbReference>
<dbReference type="RefSeq" id="WP_105191348.1">
    <property type="nucleotide sequence ID" value="NZ_PTQZ01000035.1"/>
</dbReference>
<dbReference type="EMBL" id="PTQZ01000035">
    <property type="protein sequence ID" value="PQA48933.1"/>
    <property type="molecule type" value="Genomic_DNA"/>
</dbReference>
<protein>
    <submittedName>
        <fullName evidence="3">Cbb3-type cytochrome oxidase assembly protein CcoS</fullName>
    </submittedName>
</protein>
<dbReference type="AlphaFoldDB" id="A0A2P6AU06"/>
<evidence type="ECO:0000313" key="3">
    <source>
        <dbReference type="EMBL" id="PQA48933.1"/>
    </source>
</evidence>
<dbReference type="PANTHER" id="PTHR41532:SF1">
    <property type="entry name" value="FIXS PROTEIN"/>
    <property type="match status" value="1"/>
</dbReference>
<evidence type="ECO:0000313" key="4">
    <source>
        <dbReference type="Proteomes" id="UP000243900"/>
    </source>
</evidence>
<keyword evidence="4" id="KW-1185">Reference proteome</keyword>
<sequence length="82" mass="9080">MEVIYLLVPLSVAFLAFAVWVFFWAVRSEQYEDLEGPAHRIILDDREKRHETAARLPAGSRPAAPAGTARDAGGDRHPEPPA</sequence>